<keyword evidence="4" id="KW-1185">Reference proteome</keyword>
<dbReference type="GO" id="GO:0000272">
    <property type="term" value="P:polysaccharide catabolic process"/>
    <property type="evidence" value="ECO:0007669"/>
    <property type="project" value="InterPro"/>
</dbReference>
<dbReference type="OrthoDB" id="247526at2"/>
<evidence type="ECO:0000256" key="1">
    <source>
        <dbReference type="SAM" id="MobiDB-lite"/>
    </source>
</evidence>
<protein>
    <recommendedName>
        <fullName evidence="2">GEVED domain-containing protein</fullName>
    </recommendedName>
</protein>
<sequence>MTTRKFGSRRSGFFASSDRLRAKRRRQDRKGLLETLEQRQLLAGPDLVAIQPNEGSLLFEGAELTVQPKELVFQFDADTAIDPATLSGIQITRAGGDEQFEAAEATTDFGTNGAVLVDFRAVESGAAGDGITLQFSSVASNGSAIPTVNVDGTTISVVLNSNPARETTVAALLSAFASNSAASALVTPLQVTGASSARIGGTTPDDLEVVLAGANSATAVTDLGTGNAVRVRILSTLTGPDGVGQQLIVERRNFLGPALPAVLVNGNDVRVQINSSPGDETTVDEFITAINSNPQASQLLQVELQAGAGGTTIGDVATSYSPLTLTGASDVTIEPGYIGLGDSAREVVFRFAEPLPDDKYQISVLGEGASALTNTQGEAFADGQNFGLQFDLNLGPQVLAVVPEPVRRASDGTLSPDVGVIEIHFSEALDPAIVTDPVLFRQFFDLYYTRDTVDPNDDVRVQPSLSSPPTFDSVSNIATVRFDRPLARVPDPDSPGQFLAGGVRLRVGDTEAAAHSGNQLVPTEITLTANDAGDSFATAYPLGPQFDFNASSTQTLTFSGEIMNATPFGLDLPAGPDVPGVSTPRAEDPTRLDRIVPLDYLRQGADRFDGISTIYYDFAPSFLGDDPNSPGLDNDTTYFNIISEQQKDRVREALHQFSEYLGIQFVETNGGPAGDAFFTIAVGDLYGGNPAATSGDGGLAVVTRDRNGDGIDDLGVMDFQDFDESIDDQYGGEFFRGAMLVVGQMLGYGYADDLPQPVTQSTDSVFNPGTDNEAAFPSTADIVNGQYMYRPDSTDVDLYQFQLTRPGKISISTLAERLPAASLLDTALRLYRELPDGTFEELAANDDYFSRDSLIELDLTPGNYVVGVSASGNETYDPAITGTGFGGRSEGSYDLQINFVASDSQTLNDATGVALDGDADGRPGGVYNFWFVPADPSTTLYVDKAASSLGNGTLGQPYRDLDDALARAQPGQTVRVVANGGADGLVYTPEDNLSYQVGLNSLGNSLQDGAELKVPQGVTLVIDAGAIFKMQRSRVGIGSTAPTIDYSGASLQLLGTPTMLDSSGRPVVDDEGELIPGSVIFTSYNDDTVGGGNSPAFTPVATAGDWGGLDFRGDLDAADESRFNPEDAGLFLNQVQFADIRYGGGRVSVDGRTVVISPIDMAITRPTIVHSQISMSADAAIAATPDTFAETRFDEPDAQSATSFIPDYARVGPDIHHNHITNNSINGLFVRVVTRSGSTLQPLTVQARFDDTDIPHILTENLVIEGTPGGPVVDSSAPSILLTNLSQGVGTSVPAGTYAYRVTYVEADGQQSAASTRTPSFELTSDGAIRLTQLPRVPSGGEFVARNLYRAVVTLDADGNEVTGAFQLVAQLNASTTTYVDNNGTPGRTLVDSPQAFRARLDARLDIDPGTVIKLDSARIEARFGAQLLAEGEAGLPIVFTSLEDQRYGGSGTFDTNDRGVEFDITPGDWGGIYLGQGATGSMDNVVIAGAGGTTRIEGGFADFNAIEVHQADLRLANSKFEFNADGQETAGNDRVGRGANAEGTVFVRAATPVIVNNQFIGGEGAAITVDVNSLSFQTVVDTGRSTGELDKVASLGNSGPLVRDNRLDDNDVNGMRVRGGELTTQGVWDDYDIVHVVRDTIEVPNQFVYGGLQLKSDARGSLVVKFQDDLETAGLVVGGNLLTAEEQLRGIDDRIGGSLQLIGHPDFPVVLTTLADDFAGAGFTPAGLPQLDTNNDGLLGGSLSDQTGGGSSGTLPTGPEVNNGTLIDNDVAQDVAGFFAADIGAGNSVLQSAVSGLDTNQQLLIAQNYIFEYTTYVVVGGTATELSASTITQAATLIADDRVESRGTFTGPNGEVEWIATSYFQDGVATLFTALDLTTSDGSALGDIQVVSYLDEDVDFVSDDILYTVGTPGQADFRAYTIDGVSRLGFSHGGYYSDDGVNQTSATFDGWAADQFNDLQTAIQAGTATFSLVGDIDLVDLPIGVEPGLGTTYGPNDITTAFAWSTTATASSSRITSFLEFIPEDPSLGTGLQDVEAGLWNGVVVREAASDRNVAAIAENESLAAISPGTNAIPGQSQYLGELAPSESEGDENRRIGFIVDGFLSQRDDVDVYSFVAESGTEVWFDIDRTANSLDAVLELVDANGMVLARSNDSLAEEADPSLLFVDEGRLDADSVNPMSEAGERTETQILTIGSDVEQTEGFLNFTLFGSAINVPVDVELFLANPAATVEAALNAAYQSVLGPLDVSLARRSAGDDYELQVRFDNDLYLGSDVPNLSVDTSLLTIPAGVTVATSMTEQVDDNELQDLYSTNRYDPGMRIILPGEDGTRNLYHVRVRSNDAAANPGVRNGLTSGSYNLQLRLRETDESAGTQVNFADIRYATTGLQIIGQPFHSPLLGEEYEQSAANDTFGQAQPLGPYGVANDATANDGAGPLSSDRLSKSIAGVLDGEDDIDWYQFDVQYERLTRDNAALYLATVFDLDYADNFARADMAFYIFDAAGNLVMTAGDSNIADDQPRAGLGVDGTDLSRGSAGTLDPYLGTAELSEGTYYVAISNQTRIPQQLDQFYVQSPANPLLRLEPIDSITRIAEDRIGFSGGGTAADPTVPVLFDPVNSIIDYTLNDVVLYTIGRNNTGTQQTVNMINPFTGENYGSIGLPNQDIADFAFLPNGELFGYNRDYLNGNPPNDTGVGYYRISSETAALTSIGASNIETYEVVQTADGPEVIRSDEGVHPEAMTFLGDGLGFFVGNRIPASSVGTFPNERPAYFNNILYQFDPQTGQAFSGAVGDRVVRTFTVGGQTVTFDERGSGAGTQIRERGYIETRLVDSAGNVIDSGTAARTTFVVTAATNVNVNGVTTPLIVDSLAGGPATTFTITASDLTQYTFEFDAGPEFTYQYDDELGASIRDGDQISVTTLAGTTTYEFNTGPVLTVASTPNIDGDLVPTVADGDQVVLTDINGVQRTFEFDQNGTVSAGAIRVDMLDINGNLLSAEELYAGLADTITRADFAIVARATESLGRISLSQDSETVLPVVSGAGLAVEGDYAVTPGLEANQIRIEETASPEEFAAALAGVVRDGVTVGYAGNRINFRGATSVDVTSLQIANVITAQTGQSGVTTGSGNIAVPFSVSDRDVDIAVRIAQAINNASLGTVTATANGREVTVSNASVTRNSVGPAFEVSNVAPGGTIRGIATVGGVLYAISDAGGLYRVNNPTAHNPSPLGIATYVGTATDLVGIPFTGLVTGPQNVDGGQYGDLLFGTTASGEVYAFNTAGELQPVFFGGQTSIDANGNGAVRGLAFSTLDSNLWHVTDTRENDAGHGINSTFNGTRGSSAGGASLHFAYEGGTSAIGGNPLNVGRQDGQSVSNTYNFPGGAYGALESNTFDLVGYSAADQPHLYFNYFLESDNGLDAFRVYVITEDGSEHLVSTNASVRLGGSLDDQYDEPTPLDGIDVEVQETFDNSGTWRQARVPLNEFAGRENLRLRVEFSSSGQVGGGDASIRALPGSELRDGEQFTVSGQEFYLSFGPTIVTPPGSDIAAYYNTVDGGVAGSAPDSRVTVNIGGVTFVLNDGFRNVDTAAGEVDVLLYDASIPGATPLAELTASQVTALLAPLVAANPPAPVVNSGFDFTVEPNEELVSATALPIPDGDVTYSGVGNINNVQDVDLFRVDLPAGATLSVMADPELGSAVTPLVRVFDSEGNVVPSDAIPPFDPANPGVVLDYLITAQGDQTYYIGISSNQNSNYNPTIAGSGTDGDVGNYTAEISVTRDFRVLSDGNRIEITGGYDVSVPADSPLSIEQSLNNVGLPIAIDSGMSATEVADAIRYAAAQHFADGQLTGFGSSGSLVKFTGLSVDDSGPFGLGGIRYGDSFGSEGAGRARNNAFEGVYIDDIIIGFAERGELATGATVETDFIVDPSPNLTSPAQPVSDLVTGSYQLEIRDASEYVASNNGVTFRALDTNTRLAQSQTITAHPATDLIDGASFTIGDGNATVTFEFDLVESETGVAPGRVAIPYTFLAVEPGSEDINPLTGLPVPGTGLVRPQTASEVAEAILAAINSSPVQAVLDVSAQPASGLDTLSDPRINLLGLSLVDNTNGALAEVVRLGGRGDENRERDAQGVILVENSRFLFNSQYGIDLVHDVTADVDGNTTDSLVRYPRNLVELNTEALVPGVVVQSNVLAFNDVGGIRVSGIDAGGSDLDPVPFDRIVNNTVIGGSVTPGVTAPSETINGIVFSQGSLSFADAVTSYTPGANGGPEPDAEFQNPLTALGTPNLATRGAEPIDGTQTVSLGNGGVLVVEFVDNRLTGSGDSRPDLAIFETGSVESVLVEVSRDGVTYTQVGIADGLSSQIDIDAAGFGLQDRLAFVRLTDLRQGDPTSSTIGADIDAVGAIFSTSVDLFVPGGTGITVRQNASPTLLNNVVANSDVGLDVDTQSNSSVLGASTFYRNATDLSTTTLPGTFEQLVPDSEELFVSAGELIFTPSSGASIIDASIDSLQDRASLVTVRNPLGLPPSPILAPRFDVNGQLRVDDPNVESPFGSGELVFKDRGAEDRGDEVGPRAILTAPRADEQGSGAGVVEVVGAPQFFEIQLVDGIIPSDPGPGVGIDDRTVTGSSILMLEDGVPLVEGRDYQFGYNPSTNVIRLTPLAGVFRTDAVYVIRMLDSTDSVIQALDGNIIQDGGIFNVVDRSGQSTAFEYETGISVTVTQDLTDVVGTDGATFTVTDGSLLFTFELDEDQTSTAGNIPIPVPVNATVEEIAEAIRDAINASALALTAVSSGDAQIGLTGTNSLAVFDPLQSGLVVSGAIGTEVGFGIGIPANVAIPEGVEDGQTFVIRRGAIQEVTFEIDSDNSLQTAGAVRVEVSSSPTMDQLATAIVAAISGAGLGLAPVNTGGGRIALGGDVNYSLDMSNTVLTQLGTPGQDASLPINIAPDANATQAAARIVETITAAGLPGIAASQVGSRVFINGSSGVTGTGVVDLVTIQDEVGNQLQSNQADGRTELTIFVGAGFDYGDAPDPAADTGAGNYRSRMDDGGPRRKVDDGLRIGPTVTADSDAKVPDGDVDDGVSFAGGFQRGFTTPVTVDVQSDGLAYVLDILVDWNGDGDFDDDGESQSFNSPFLGTTLTVPENAVVGTTYARVILTGERVDPDTNQVTLVGEIEDVPVVIGDNPYQNPNGQYDVNNQDGVTPLDALQVINALNAYNRQYGGTSIPLPPPVGFTVNGFLDVDGNGSVEPNDAKQVIDELNRLYRQGAQGESARSSSSVFDPAATMGVEGVLDTLADDQLSAGSNESAVDQLFSEMGS</sequence>
<evidence type="ECO:0000313" key="4">
    <source>
        <dbReference type="Proteomes" id="UP000325286"/>
    </source>
</evidence>
<dbReference type="GO" id="GO:0008237">
    <property type="term" value="F:metallopeptidase activity"/>
    <property type="evidence" value="ECO:0007669"/>
    <property type="project" value="InterPro"/>
</dbReference>
<dbReference type="Pfam" id="PF00404">
    <property type="entry name" value="Dockerin_1"/>
    <property type="match status" value="1"/>
</dbReference>
<dbReference type="EMBL" id="CP042914">
    <property type="protein sequence ID" value="QEG42897.1"/>
    <property type="molecule type" value="Genomic_DNA"/>
</dbReference>
<feature type="domain" description="GEVED" evidence="2">
    <location>
        <begin position="5088"/>
        <end position="5153"/>
    </location>
</feature>
<dbReference type="Gene3D" id="3.40.390.10">
    <property type="entry name" value="Collagenase (Catalytic Domain)"/>
    <property type="match status" value="1"/>
</dbReference>
<feature type="region of interest" description="Disordered" evidence="1">
    <location>
        <begin position="5009"/>
        <end position="5051"/>
    </location>
</feature>
<evidence type="ECO:0000259" key="2">
    <source>
        <dbReference type="Pfam" id="PF20009"/>
    </source>
</evidence>
<dbReference type="InterPro" id="IPR024079">
    <property type="entry name" value="MetalloPept_cat_dom_sf"/>
</dbReference>
<dbReference type="InterPro" id="IPR002105">
    <property type="entry name" value="Dockerin_1_rpt"/>
</dbReference>
<dbReference type="InterPro" id="IPR045474">
    <property type="entry name" value="GEVED"/>
</dbReference>
<feature type="region of interest" description="Disordered" evidence="1">
    <location>
        <begin position="1735"/>
        <end position="1763"/>
    </location>
</feature>
<dbReference type="InterPro" id="IPR006626">
    <property type="entry name" value="PbH1"/>
</dbReference>
<proteinExistence type="predicted"/>
<dbReference type="SMART" id="SM00710">
    <property type="entry name" value="PbH1"/>
    <property type="match status" value="8"/>
</dbReference>
<dbReference type="Gene3D" id="2.60.120.380">
    <property type="match status" value="4"/>
</dbReference>
<evidence type="ECO:0000313" key="3">
    <source>
        <dbReference type="EMBL" id="QEG42897.1"/>
    </source>
</evidence>
<dbReference type="RefSeq" id="WP_068132865.1">
    <property type="nucleotide sequence ID" value="NZ_CP042914.1"/>
</dbReference>
<gene>
    <name evidence="3" type="ORF">UC8_49390</name>
</gene>
<dbReference type="KEGG" id="rul:UC8_49390"/>
<dbReference type="GO" id="GO:0004553">
    <property type="term" value="F:hydrolase activity, hydrolyzing O-glycosyl compounds"/>
    <property type="evidence" value="ECO:0007669"/>
    <property type="project" value="InterPro"/>
</dbReference>
<organism evidence="3 4">
    <name type="scientific">Roseimaritima ulvae</name>
    <dbReference type="NCBI Taxonomy" id="980254"/>
    <lineage>
        <taxon>Bacteria</taxon>
        <taxon>Pseudomonadati</taxon>
        <taxon>Planctomycetota</taxon>
        <taxon>Planctomycetia</taxon>
        <taxon>Pirellulales</taxon>
        <taxon>Pirellulaceae</taxon>
        <taxon>Roseimaritima</taxon>
    </lineage>
</organism>
<dbReference type="SUPFAM" id="SSF101898">
    <property type="entry name" value="NHL repeat"/>
    <property type="match status" value="1"/>
</dbReference>
<dbReference type="Proteomes" id="UP000325286">
    <property type="component" value="Chromosome"/>
</dbReference>
<reference evidence="3 4" key="1">
    <citation type="submission" date="2019-08" db="EMBL/GenBank/DDBJ databases">
        <title>Deep-cultivation of Planctomycetes and their phenomic and genomic characterization uncovers novel biology.</title>
        <authorList>
            <person name="Wiegand S."/>
            <person name="Jogler M."/>
            <person name="Boedeker C."/>
            <person name="Pinto D."/>
            <person name="Vollmers J."/>
            <person name="Rivas-Marin E."/>
            <person name="Kohn T."/>
            <person name="Peeters S.H."/>
            <person name="Heuer A."/>
            <person name="Rast P."/>
            <person name="Oberbeckmann S."/>
            <person name="Bunk B."/>
            <person name="Jeske O."/>
            <person name="Meyerdierks A."/>
            <person name="Storesund J.E."/>
            <person name="Kallscheuer N."/>
            <person name="Luecker S."/>
            <person name="Lage O.M."/>
            <person name="Pohl T."/>
            <person name="Merkel B.J."/>
            <person name="Hornburger P."/>
            <person name="Mueller R.-W."/>
            <person name="Bruemmer F."/>
            <person name="Labrenz M."/>
            <person name="Spormann A.M."/>
            <person name="Op den Camp H."/>
            <person name="Overmann J."/>
            <person name="Amann R."/>
            <person name="Jetten M.S.M."/>
            <person name="Mascher T."/>
            <person name="Medema M.H."/>
            <person name="Devos D.P."/>
            <person name="Kaster A.-K."/>
            <person name="Ovreas L."/>
            <person name="Rohde M."/>
            <person name="Galperin M.Y."/>
            <person name="Jogler C."/>
        </authorList>
    </citation>
    <scope>NUCLEOTIDE SEQUENCE [LARGE SCALE GENOMIC DNA]</scope>
    <source>
        <strain evidence="3 4">UC8</strain>
    </source>
</reference>
<dbReference type="Pfam" id="PF20009">
    <property type="entry name" value="GEVED"/>
    <property type="match status" value="1"/>
</dbReference>
<feature type="compositionally biased region" description="Basic and acidic residues" evidence="1">
    <location>
        <begin position="5021"/>
        <end position="5036"/>
    </location>
</feature>
<accession>A0A5B9QV17</accession>
<name>A0A5B9QV17_9BACT</name>
<dbReference type="SUPFAM" id="SSF55486">
    <property type="entry name" value="Metalloproteases ('zincins'), catalytic domain"/>
    <property type="match status" value="1"/>
</dbReference>